<feature type="domain" description="HRDC" evidence="12">
    <location>
        <begin position="646"/>
        <end position="717"/>
    </location>
</feature>
<dbReference type="InterPro" id="IPR013986">
    <property type="entry name" value="DExx_box_DNA_helicase_dom_sf"/>
</dbReference>
<dbReference type="Pfam" id="PF00580">
    <property type="entry name" value="UvrD-helicase"/>
    <property type="match status" value="1"/>
</dbReference>
<dbReference type="EMBL" id="CP121252">
    <property type="protein sequence ID" value="WFP17948.1"/>
    <property type="molecule type" value="Genomic_DNA"/>
</dbReference>
<dbReference type="PANTHER" id="PTHR11070:SF69">
    <property type="entry name" value="ATP-DEPENDENT DNA HELICASE UVRD2"/>
    <property type="match status" value="1"/>
</dbReference>
<dbReference type="PROSITE" id="PS51217">
    <property type="entry name" value="UVRD_HELICASE_CTER"/>
    <property type="match status" value="1"/>
</dbReference>
<protein>
    <recommendedName>
        <fullName evidence="8">DNA 3'-5' helicase</fullName>
        <ecNumber evidence="8">5.6.2.4</ecNumber>
    </recommendedName>
</protein>
<keyword evidence="6" id="KW-0413">Isomerase</keyword>
<dbReference type="CDD" id="cd18807">
    <property type="entry name" value="SF1_C_UvrD"/>
    <property type="match status" value="1"/>
</dbReference>
<feature type="region of interest" description="Disordered" evidence="11">
    <location>
        <begin position="577"/>
        <end position="616"/>
    </location>
</feature>
<evidence type="ECO:0000256" key="5">
    <source>
        <dbReference type="ARBA" id="ARBA00022840"/>
    </source>
</evidence>
<evidence type="ECO:0000256" key="1">
    <source>
        <dbReference type="ARBA" id="ARBA00009922"/>
    </source>
</evidence>
<dbReference type="RefSeq" id="WP_278159793.1">
    <property type="nucleotide sequence ID" value="NZ_CP121252.1"/>
</dbReference>
<feature type="binding site" evidence="10">
    <location>
        <begin position="30"/>
        <end position="37"/>
    </location>
    <ligand>
        <name>ATP</name>
        <dbReference type="ChEBI" id="CHEBI:30616"/>
    </ligand>
</feature>
<organism evidence="15 16">
    <name type="scientific">Citricoccus muralis</name>
    <dbReference type="NCBI Taxonomy" id="169134"/>
    <lineage>
        <taxon>Bacteria</taxon>
        <taxon>Bacillati</taxon>
        <taxon>Actinomycetota</taxon>
        <taxon>Actinomycetes</taxon>
        <taxon>Micrococcales</taxon>
        <taxon>Micrococcaceae</taxon>
        <taxon>Citricoccus</taxon>
    </lineage>
</organism>
<reference evidence="15 16" key="1">
    <citation type="submission" date="2023-04" db="EMBL/GenBank/DDBJ databases">
        <title>Funneling lignin-derived compounds into biodiesel using alkali-halophilic Citricoccus sp. P2.</title>
        <authorList>
            <person name="Luo C.-B."/>
        </authorList>
    </citation>
    <scope>NUCLEOTIDE SEQUENCE [LARGE SCALE GENOMIC DNA]</scope>
    <source>
        <strain evidence="15 16">P2</strain>
    </source>
</reference>
<dbReference type="InterPro" id="IPR000212">
    <property type="entry name" value="DNA_helicase_UvrD/REP"/>
</dbReference>
<gene>
    <name evidence="15" type="ORF">P8192_09645</name>
</gene>
<dbReference type="Gene3D" id="3.40.50.300">
    <property type="entry name" value="P-loop containing nucleotide triphosphate hydrolases"/>
    <property type="match status" value="3"/>
</dbReference>
<dbReference type="CDD" id="cd17932">
    <property type="entry name" value="DEXQc_UvrD"/>
    <property type="match status" value="1"/>
</dbReference>
<feature type="compositionally biased region" description="Basic residues" evidence="11">
    <location>
        <begin position="580"/>
        <end position="589"/>
    </location>
</feature>
<dbReference type="SUPFAM" id="SSF52540">
    <property type="entry name" value="P-loop containing nucleoside triphosphate hydrolases"/>
    <property type="match status" value="1"/>
</dbReference>
<dbReference type="InterPro" id="IPR002121">
    <property type="entry name" value="HRDC_dom"/>
</dbReference>
<evidence type="ECO:0000256" key="8">
    <source>
        <dbReference type="ARBA" id="ARBA00034808"/>
    </source>
</evidence>
<dbReference type="Pfam" id="PF13361">
    <property type="entry name" value="UvrD_C"/>
    <property type="match status" value="2"/>
</dbReference>
<dbReference type="Gene3D" id="1.10.486.10">
    <property type="entry name" value="PCRA, domain 4"/>
    <property type="match status" value="1"/>
</dbReference>
<evidence type="ECO:0000256" key="11">
    <source>
        <dbReference type="SAM" id="MobiDB-lite"/>
    </source>
</evidence>
<evidence type="ECO:0000256" key="4">
    <source>
        <dbReference type="ARBA" id="ARBA00022806"/>
    </source>
</evidence>
<keyword evidence="2 10" id="KW-0547">Nucleotide-binding</keyword>
<dbReference type="EC" id="5.6.2.4" evidence="8"/>
<evidence type="ECO:0000256" key="7">
    <source>
        <dbReference type="ARBA" id="ARBA00034617"/>
    </source>
</evidence>
<keyword evidence="5 10" id="KW-0067">ATP-binding</keyword>
<dbReference type="InterPro" id="IPR044876">
    <property type="entry name" value="HRDC_dom_sf"/>
</dbReference>
<evidence type="ECO:0000256" key="2">
    <source>
        <dbReference type="ARBA" id="ARBA00022741"/>
    </source>
</evidence>
<dbReference type="PANTHER" id="PTHR11070">
    <property type="entry name" value="UVRD / RECB / PCRA DNA HELICASE FAMILY MEMBER"/>
    <property type="match status" value="1"/>
</dbReference>
<keyword evidence="4 10" id="KW-0347">Helicase</keyword>
<evidence type="ECO:0000256" key="10">
    <source>
        <dbReference type="PROSITE-ProRule" id="PRU00560"/>
    </source>
</evidence>
<evidence type="ECO:0000313" key="16">
    <source>
        <dbReference type="Proteomes" id="UP001219037"/>
    </source>
</evidence>
<feature type="domain" description="UvrD-like helicase C-terminal" evidence="14">
    <location>
        <begin position="313"/>
        <end position="568"/>
    </location>
</feature>
<keyword evidence="3 10" id="KW-0378">Hydrolase</keyword>
<name>A0ABY8H9W7_9MICC</name>
<dbReference type="SUPFAM" id="SSF47819">
    <property type="entry name" value="HRDC-like"/>
    <property type="match status" value="1"/>
</dbReference>
<evidence type="ECO:0000256" key="3">
    <source>
        <dbReference type="ARBA" id="ARBA00022801"/>
    </source>
</evidence>
<dbReference type="InterPro" id="IPR010997">
    <property type="entry name" value="HRDC-like_sf"/>
</dbReference>
<evidence type="ECO:0000256" key="9">
    <source>
        <dbReference type="ARBA" id="ARBA00048988"/>
    </source>
</evidence>
<comment type="catalytic activity">
    <reaction evidence="9">
        <text>ATP + H2O = ADP + phosphate + H(+)</text>
        <dbReference type="Rhea" id="RHEA:13065"/>
        <dbReference type="ChEBI" id="CHEBI:15377"/>
        <dbReference type="ChEBI" id="CHEBI:15378"/>
        <dbReference type="ChEBI" id="CHEBI:30616"/>
        <dbReference type="ChEBI" id="CHEBI:43474"/>
        <dbReference type="ChEBI" id="CHEBI:456216"/>
        <dbReference type="EC" id="5.6.2.4"/>
    </reaction>
</comment>
<dbReference type="GO" id="GO:0004386">
    <property type="term" value="F:helicase activity"/>
    <property type="evidence" value="ECO:0007669"/>
    <property type="project" value="UniProtKB-KW"/>
</dbReference>
<evidence type="ECO:0000259" key="12">
    <source>
        <dbReference type="PROSITE" id="PS50967"/>
    </source>
</evidence>
<dbReference type="InterPro" id="IPR027417">
    <property type="entry name" value="P-loop_NTPase"/>
</dbReference>
<dbReference type="Gene3D" id="1.10.10.160">
    <property type="match status" value="1"/>
</dbReference>
<dbReference type="InterPro" id="IPR014017">
    <property type="entry name" value="DNA_helicase_UvrD-like_C"/>
</dbReference>
<dbReference type="Pfam" id="PF00570">
    <property type="entry name" value="HRDC"/>
    <property type="match status" value="1"/>
</dbReference>
<sequence>MTVTEDILAGLDAEQRQAATALKGPVCILAGAGTGKTRAITHRIAYGVKTGVYDPHRTLAVTFTARAAAEMRSRLRDLGVHGVQARTFHAAALRQLQYFWGDAIGGPVPQLVENKIQLIIEAARRLRLSTDRATVRDLAGEIEWAKVSMLTPDTYQAAAADREMPTGWDVTSVTRLFVSYEDVKTDRGLIDFEDVLLILLGILDSEPRIAATIRDQYRTFVVDEYQDVSPLQQRLLEAWLGGRDDLCVVGDASQTIYSFTGATSEFLLDFRSRYPQAEMIKLVRDYRSSPQIVELANKLLSERTVQQQRQLERQISGKARVTEALPRWPEPLELISQREAGPEPEFAECADEEAEAEWVAERITQLIAPGQDGKPTVEPAEIAVLFRTNSQSAAFEQALTAHGLSYQLRGAERFFSRREVRDGILQLRAAARSADDVSGDAVVGRVKDVLGSLGFSENAPQTTGAARERWESLNALVELAAQLSRTRGEDFTVTELVAELDERAANQHAPTMQGVTLASLHSAKGLEWDAVFLAGLTEGLMPISFATEQAEIDEERRLLYVGITRARHRLYLSWPQARSPQRRGGRRPSRFLQSLTPQARTVAGSAERPTRSRQRARKATMTCRGCGTVLDTGAERKIGRCENCPPQYEEQTLTALKDWRSSIASRDKVPAFVVFTDATLIAIAESNPSSPTDLLRIPGVGKTKVERYGDDVLALMT</sequence>
<proteinExistence type="inferred from homology"/>
<comment type="similarity">
    <text evidence="1">Belongs to the helicase family. UvrD subfamily.</text>
</comment>
<evidence type="ECO:0000259" key="13">
    <source>
        <dbReference type="PROSITE" id="PS51198"/>
    </source>
</evidence>
<dbReference type="PROSITE" id="PS51198">
    <property type="entry name" value="UVRD_HELICASE_ATP_BIND"/>
    <property type="match status" value="1"/>
</dbReference>
<dbReference type="Gene3D" id="1.10.150.80">
    <property type="entry name" value="HRDC domain"/>
    <property type="match status" value="1"/>
</dbReference>
<comment type="catalytic activity">
    <reaction evidence="7">
        <text>Couples ATP hydrolysis with the unwinding of duplex DNA by translocating in the 3'-5' direction.</text>
        <dbReference type="EC" id="5.6.2.4"/>
    </reaction>
</comment>
<evidence type="ECO:0000313" key="15">
    <source>
        <dbReference type="EMBL" id="WFP17948.1"/>
    </source>
</evidence>
<dbReference type="InterPro" id="IPR014016">
    <property type="entry name" value="UvrD-like_ATP-bd"/>
</dbReference>
<dbReference type="Proteomes" id="UP001219037">
    <property type="component" value="Chromosome"/>
</dbReference>
<dbReference type="SMART" id="SM00341">
    <property type="entry name" value="HRDC"/>
    <property type="match status" value="1"/>
</dbReference>
<evidence type="ECO:0000256" key="6">
    <source>
        <dbReference type="ARBA" id="ARBA00023235"/>
    </source>
</evidence>
<accession>A0ABY8H9W7</accession>
<evidence type="ECO:0000259" key="14">
    <source>
        <dbReference type="PROSITE" id="PS51217"/>
    </source>
</evidence>
<keyword evidence="16" id="KW-1185">Reference proteome</keyword>
<dbReference type="PROSITE" id="PS50967">
    <property type="entry name" value="HRDC"/>
    <property type="match status" value="1"/>
</dbReference>
<feature type="domain" description="UvrD-like helicase ATP-binding" evidence="13">
    <location>
        <begin position="9"/>
        <end position="289"/>
    </location>
</feature>